<name>A0A839QQI6_9MICC</name>
<sequence length="267" mass="27821">MEDAFMNTLKNKTLLLPVTASLLLALAGCGGAQEAPTPTATPTQESETTATQAAPATPVEALIAPEAKEIFPKVSAALRSATSVSIDADMTRGSESAKVKLSGTRDGSNSRAQITRDGATVELLTADGGSYVKADQKFFTQNVGKDAAKMVDSLAHGKWISVKDTSQFGDLSIGTLLESLGAEDIKESDLGKMTGKSVVDLNGAKAFKYTAKKGILWIAAEGDPYLLQMEPKDSTGKDSGTVSFAEWNAVKPHTAPSKAETVAVPGL</sequence>
<dbReference type="EMBL" id="JACHVS010000001">
    <property type="protein sequence ID" value="MBB2996256.1"/>
    <property type="molecule type" value="Genomic_DNA"/>
</dbReference>
<dbReference type="Proteomes" id="UP000523000">
    <property type="component" value="Unassembled WGS sequence"/>
</dbReference>
<keyword evidence="2" id="KW-0732">Signal</keyword>
<feature type="signal peptide" evidence="2">
    <location>
        <begin position="1"/>
        <end position="34"/>
    </location>
</feature>
<evidence type="ECO:0000313" key="4">
    <source>
        <dbReference type="Proteomes" id="UP000523000"/>
    </source>
</evidence>
<protein>
    <recommendedName>
        <fullName evidence="5">LppX_LprAFG lipoprotein</fullName>
    </recommendedName>
</protein>
<feature type="region of interest" description="Disordered" evidence="1">
    <location>
        <begin position="32"/>
        <end position="55"/>
    </location>
</feature>
<feature type="chain" id="PRO_5032302399" description="LppX_LprAFG lipoprotein" evidence="2">
    <location>
        <begin position="35"/>
        <end position="267"/>
    </location>
</feature>
<proteinExistence type="predicted"/>
<evidence type="ECO:0000313" key="3">
    <source>
        <dbReference type="EMBL" id="MBB2996256.1"/>
    </source>
</evidence>
<accession>A0A839QQI6</accession>
<gene>
    <name evidence="3" type="ORF">E9229_002447</name>
</gene>
<keyword evidence="4" id="KW-1185">Reference proteome</keyword>
<organism evidence="3 4">
    <name type="scientific">Paeniglutamicibacter cryotolerans</name>
    <dbReference type="NCBI Taxonomy" id="670079"/>
    <lineage>
        <taxon>Bacteria</taxon>
        <taxon>Bacillati</taxon>
        <taxon>Actinomycetota</taxon>
        <taxon>Actinomycetes</taxon>
        <taxon>Micrococcales</taxon>
        <taxon>Micrococcaceae</taxon>
        <taxon>Paeniglutamicibacter</taxon>
    </lineage>
</organism>
<evidence type="ECO:0000256" key="1">
    <source>
        <dbReference type="SAM" id="MobiDB-lite"/>
    </source>
</evidence>
<dbReference type="AlphaFoldDB" id="A0A839QQI6"/>
<comment type="caution">
    <text evidence="3">The sequence shown here is derived from an EMBL/GenBank/DDBJ whole genome shotgun (WGS) entry which is preliminary data.</text>
</comment>
<dbReference type="Gene3D" id="2.50.20.20">
    <property type="match status" value="1"/>
</dbReference>
<evidence type="ECO:0008006" key="5">
    <source>
        <dbReference type="Google" id="ProtNLM"/>
    </source>
</evidence>
<evidence type="ECO:0000256" key="2">
    <source>
        <dbReference type="SAM" id="SignalP"/>
    </source>
</evidence>
<dbReference type="RefSeq" id="WP_183511516.1">
    <property type="nucleotide sequence ID" value="NZ_BAABGK010000102.1"/>
</dbReference>
<reference evidence="3 4" key="1">
    <citation type="submission" date="2020-08" db="EMBL/GenBank/DDBJ databases">
        <title>Sequencing the genomes of 1000 actinobacteria strains.</title>
        <authorList>
            <person name="Klenk H.-P."/>
        </authorList>
    </citation>
    <scope>NUCLEOTIDE SEQUENCE [LARGE SCALE GENOMIC DNA]</scope>
    <source>
        <strain evidence="3 4">DSM 22826</strain>
    </source>
</reference>